<keyword evidence="4" id="KW-0255">Endonuclease</keyword>
<dbReference type="SUPFAM" id="SSF54786">
    <property type="entry name" value="YcfA/nrd intein domain"/>
    <property type="match status" value="1"/>
</dbReference>
<dbReference type="GO" id="GO:0016787">
    <property type="term" value="F:hydrolase activity"/>
    <property type="evidence" value="ECO:0007669"/>
    <property type="project" value="UniProtKB-KW"/>
</dbReference>
<keyword evidence="7" id="KW-0346">Stress response</keyword>
<accession>A0A0G1IDX2</accession>
<name>A0A0G1IDX2_9BACT</name>
<evidence type="ECO:0008006" key="10">
    <source>
        <dbReference type="Google" id="ProtNLM"/>
    </source>
</evidence>
<gene>
    <name evidence="8" type="ORF">UW49_C0009G0039</name>
</gene>
<evidence type="ECO:0000256" key="3">
    <source>
        <dbReference type="ARBA" id="ARBA00022722"/>
    </source>
</evidence>
<sequence length="77" mass="8779">MPKLKPLKPRELIRVLHELGFFEHRQKSTSHLVMKHTDGRRTVVSMHGGKDIPIGTLRGILHDIQIKPGELLGLLKK</sequence>
<dbReference type="Pfam" id="PF07927">
    <property type="entry name" value="HicA_toxin"/>
    <property type="match status" value="1"/>
</dbReference>
<evidence type="ECO:0000256" key="1">
    <source>
        <dbReference type="ARBA" id="ARBA00006620"/>
    </source>
</evidence>
<dbReference type="GO" id="GO:0003729">
    <property type="term" value="F:mRNA binding"/>
    <property type="evidence" value="ECO:0007669"/>
    <property type="project" value="InterPro"/>
</dbReference>
<dbReference type="Gene3D" id="3.30.920.30">
    <property type="entry name" value="Hypothetical protein"/>
    <property type="match status" value="1"/>
</dbReference>
<evidence type="ECO:0000256" key="6">
    <source>
        <dbReference type="ARBA" id="ARBA00022884"/>
    </source>
</evidence>
<keyword evidence="2" id="KW-1277">Toxin-antitoxin system</keyword>
<dbReference type="InterPro" id="IPR012933">
    <property type="entry name" value="HicA_mRNA_interferase"/>
</dbReference>
<dbReference type="AlphaFoldDB" id="A0A0G1IDX2"/>
<comment type="caution">
    <text evidence="8">The sequence shown here is derived from an EMBL/GenBank/DDBJ whole genome shotgun (WGS) entry which is preliminary data.</text>
</comment>
<keyword evidence="6" id="KW-0694">RNA-binding</keyword>
<evidence type="ECO:0000313" key="8">
    <source>
        <dbReference type="EMBL" id="KKT57018.1"/>
    </source>
</evidence>
<evidence type="ECO:0000256" key="7">
    <source>
        <dbReference type="ARBA" id="ARBA00023016"/>
    </source>
</evidence>
<proteinExistence type="inferred from homology"/>
<keyword evidence="3" id="KW-0540">Nuclease</keyword>
<evidence type="ECO:0000313" key="9">
    <source>
        <dbReference type="Proteomes" id="UP000033977"/>
    </source>
</evidence>
<comment type="similarity">
    <text evidence="1">Belongs to the HicA mRNA interferase family.</text>
</comment>
<dbReference type="EMBL" id="LCIN01000009">
    <property type="protein sequence ID" value="KKT57018.1"/>
    <property type="molecule type" value="Genomic_DNA"/>
</dbReference>
<organism evidence="8 9">
    <name type="scientific">Candidatus Giovannonibacteria bacterium GW2011_GWB1_44_23</name>
    <dbReference type="NCBI Taxonomy" id="1618652"/>
    <lineage>
        <taxon>Bacteria</taxon>
        <taxon>Candidatus Giovannoniibacteriota</taxon>
    </lineage>
</organism>
<evidence type="ECO:0000256" key="5">
    <source>
        <dbReference type="ARBA" id="ARBA00022801"/>
    </source>
</evidence>
<dbReference type="GO" id="GO:0004519">
    <property type="term" value="F:endonuclease activity"/>
    <property type="evidence" value="ECO:0007669"/>
    <property type="project" value="UniProtKB-KW"/>
</dbReference>
<evidence type="ECO:0000256" key="4">
    <source>
        <dbReference type="ARBA" id="ARBA00022759"/>
    </source>
</evidence>
<dbReference type="Proteomes" id="UP000033977">
    <property type="component" value="Unassembled WGS sequence"/>
</dbReference>
<protein>
    <recommendedName>
        <fullName evidence="10">YcfA family protein</fullName>
    </recommendedName>
</protein>
<reference evidence="8 9" key="1">
    <citation type="journal article" date="2015" name="Nature">
        <title>rRNA introns, odd ribosomes, and small enigmatic genomes across a large radiation of phyla.</title>
        <authorList>
            <person name="Brown C.T."/>
            <person name="Hug L.A."/>
            <person name="Thomas B.C."/>
            <person name="Sharon I."/>
            <person name="Castelle C.J."/>
            <person name="Singh A."/>
            <person name="Wilkins M.J."/>
            <person name="Williams K.H."/>
            <person name="Banfield J.F."/>
        </authorList>
    </citation>
    <scope>NUCLEOTIDE SEQUENCE [LARGE SCALE GENOMIC DNA]</scope>
</reference>
<dbReference type="InterPro" id="IPR038570">
    <property type="entry name" value="HicA_sf"/>
</dbReference>
<evidence type="ECO:0000256" key="2">
    <source>
        <dbReference type="ARBA" id="ARBA00022649"/>
    </source>
</evidence>
<keyword evidence="5" id="KW-0378">Hydrolase</keyword>